<evidence type="ECO:0000256" key="1">
    <source>
        <dbReference type="SAM" id="Phobius"/>
    </source>
</evidence>
<organism evidence="2 3">
    <name type="scientific">Anopheles minimus</name>
    <dbReference type="NCBI Taxonomy" id="112268"/>
    <lineage>
        <taxon>Eukaryota</taxon>
        <taxon>Metazoa</taxon>
        <taxon>Ecdysozoa</taxon>
        <taxon>Arthropoda</taxon>
        <taxon>Hexapoda</taxon>
        <taxon>Insecta</taxon>
        <taxon>Pterygota</taxon>
        <taxon>Neoptera</taxon>
        <taxon>Endopterygota</taxon>
        <taxon>Diptera</taxon>
        <taxon>Nematocera</taxon>
        <taxon>Culicoidea</taxon>
        <taxon>Culicidae</taxon>
        <taxon>Anophelinae</taxon>
        <taxon>Anopheles</taxon>
    </lineage>
</organism>
<proteinExistence type="predicted"/>
<keyword evidence="1" id="KW-0812">Transmembrane</keyword>
<accession>A0A182W835</accession>
<dbReference type="EnsemblMetazoa" id="AMIN006508-RA">
    <property type="protein sequence ID" value="AMIN006508-PA"/>
    <property type="gene ID" value="AMIN006508"/>
</dbReference>
<name>A0A182W835_9DIPT</name>
<dbReference type="PANTHER" id="PTHR20898:SF0">
    <property type="entry name" value="DAEDALUS ON 3-RELATED"/>
    <property type="match status" value="1"/>
</dbReference>
<keyword evidence="1" id="KW-1133">Transmembrane helix</keyword>
<sequence>MENRNNVYIMFGILMYAFIQVACAESEKNYDVKVTKFMCIDTPYQRSVLHYCKTIVRRNRPTLLNLSLTVPESFDYVMLKVSAEYKFTTFRPLLFDLEIEGCEFLSSKARDPASAIAYSVVFEKYKNIAKPCPHGNRTYNIEYWVDPETLPKSVPAGDYRVTTTFSFKDNVTLFKLQTYGSTRRKGIFRSMIEW</sequence>
<keyword evidence="1" id="KW-0472">Membrane</keyword>
<dbReference type="PANTHER" id="PTHR20898">
    <property type="entry name" value="DAEDALUS ON 3-RELATED-RELATED"/>
    <property type="match status" value="1"/>
</dbReference>
<evidence type="ECO:0000313" key="2">
    <source>
        <dbReference type="EnsemblMetazoa" id="AMIN006508-PA"/>
    </source>
</evidence>
<dbReference type="AlphaFoldDB" id="A0A182W835"/>
<reference evidence="3" key="1">
    <citation type="submission" date="2013-03" db="EMBL/GenBank/DDBJ databases">
        <title>The Genome Sequence of Anopheles minimus MINIMUS1.</title>
        <authorList>
            <consortium name="The Broad Institute Genomics Platform"/>
            <person name="Neafsey D.E."/>
            <person name="Walton C."/>
            <person name="Walker B."/>
            <person name="Young S.K."/>
            <person name="Zeng Q."/>
            <person name="Gargeya S."/>
            <person name="Fitzgerald M."/>
            <person name="Haas B."/>
            <person name="Abouelleil A."/>
            <person name="Allen A.W."/>
            <person name="Alvarado L."/>
            <person name="Arachchi H.M."/>
            <person name="Berlin A.M."/>
            <person name="Chapman S.B."/>
            <person name="Gainer-Dewar J."/>
            <person name="Goldberg J."/>
            <person name="Griggs A."/>
            <person name="Gujja S."/>
            <person name="Hansen M."/>
            <person name="Howarth C."/>
            <person name="Imamovic A."/>
            <person name="Ireland A."/>
            <person name="Larimer J."/>
            <person name="McCowan C."/>
            <person name="Murphy C."/>
            <person name="Pearson M."/>
            <person name="Poon T.W."/>
            <person name="Priest M."/>
            <person name="Roberts A."/>
            <person name="Saif S."/>
            <person name="Shea T."/>
            <person name="Sisk P."/>
            <person name="Sykes S."/>
            <person name="Wortman J."/>
            <person name="Nusbaum C."/>
            <person name="Birren B."/>
        </authorList>
    </citation>
    <scope>NUCLEOTIDE SEQUENCE [LARGE SCALE GENOMIC DNA]</scope>
    <source>
        <strain evidence="3">MINIMUS1</strain>
    </source>
</reference>
<dbReference type="Proteomes" id="UP000075920">
    <property type="component" value="Unassembled WGS sequence"/>
</dbReference>
<feature type="transmembrane region" description="Helical" evidence="1">
    <location>
        <begin position="6"/>
        <end position="24"/>
    </location>
</feature>
<evidence type="ECO:0000313" key="3">
    <source>
        <dbReference type="Proteomes" id="UP000075920"/>
    </source>
</evidence>
<evidence type="ECO:0008006" key="4">
    <source>
        <dbReference type="Google" id="ProtNLM"/>
    </source>
</evidence>
<dbReference type="InterPro" id="IPR010512">
    <property type="entry name" value="DUF1091"/>
</dbReference>
<protein>
    <recommendedName>
        <fullName evidence="4">MD-2-related lipid-recognition domain-containing protein</fullName>
    </recommendedName>
</protein>
<reference evidence="2" key="2">
    <citation type="submission" date="2020-05" db="UniProtKB">
        <authorList>
            <consortium name="EnsemblMetazoa"/>
        </authorList>
    </citation>
    <scope>IDENTIFICATION</scope>
    <source>
        <strain evidence="2">MINIMUS1</strain>
    </source>
</reference>
<dbReference type="VEuPathDB" id="VectorBase:AMIN006508"/>
<dbReference type="Pfam" id="PF06477">
    <property type="entry name" value="DUF1091"/>
    <property type="match status" value="1"/>
</dbReference>
<keyword evidence="3" id="KW-1185">Reference proteome</keyword>